<dbReference type="PROSITE" id="PS51192">
    <property type="entry name" value="HELICASE_ATP_BIND_1"/>
    <property type="match status" value="1"/>
</dbReference>
<dbReference type="GeneID" id="9682752"/>
<dbReference type="eggNOG" id="KOG0331">
    <property type="taxonomic scope" value="Eukaryota"/>
</dbReference>
<keyword evidence="3" id="KW-0347">Helicase</keyword>
<keyword evidence="1" id="KW-0547">Nucleotide-binding</keyword>
<dbReference type="InterPro" id="IPR001650">
    <property type="entry name" value="Helicase_C-like"/>
</dbReference>
<dbReference type="GO" id="GO:0003724">
    <property type="term" value="F:RNA helicase activity"/>
    <property type="evidence" value="ECO:0007669"/>
    <property type="project" value="InterPro"/>
</dbReference>
<dbReference type="Gene3D" id="3.40.50.300">
    <property type="entry name" value="P-loop containing nucleotide triphosphate hydrolases"/>
    <property type="match status" value="2"/>
</dbReference>
<dbReference type="InterPro" id="IPR014001">
    <property type="entry name" value="Helicase_ATP-bd"/>
</dbReference>
<dbReference type="PROSITE" id="PS51194">
    <property type="entry name" value="HELICASE_CTER"/>
    <property type="match status" value="1"/>
</dbReference>
<keyword evidence="2" id="KW-0378">Hydrolase</keyword>
<dbReference type="PANTHER" id="PTHR47960">
    <property type="entry name" value="DEAD-BOX ATP-DEPENDENT RNA HELICASE 50"/>
    <property type="match status" value="1"/>
</dbReference>
<dbReference type="GO" id="GO:0003676">
    <property type="term" value="F:nucleic acid binding"/>
    <property type="evidence" value="ECO:0007669"/>
    <property type="project" value="InterPro"/>
</dbReference>
<dbReference type="InterPro" id="IPR014014">
    <property type="entry name" value="RNA_helicase_DEAD_Q_motif"/>
</dbReference>
<dbReference type="InterPro" id="IPR044742">
    <property type="entry name" value="DEAD/DEAH_RhlB"/>
</dbReference>
<dbReference type="EMBL" id="GG663737">
    <property type="protein sequence ID" value="EEH58502.1"/>
    <property type="molecule type" value="Genomic_DNA"/>
</dbReference>
<evidence type="ECO:0000256" key="5">
    <source>
        <dbReference type="PROSITE-ProRule" id="PRU00552"/>
    </source>
</evidence>
<dbReference type="AlphaFoldDB" id="C1MM09"/>
<evidence type="ECO:0000256" key="3">
    <source>
        <dbReference type="ARBA" id="ARBA00022806"/>
    </source>
</evidence>
<gene>
    <name evidence="10" type="ORF">MICPUCDRAFT_56357</name>
</gene>
<evidence type="ECO:0000259" key="7">
    <source>
        <dbReference type="PROSITE" id="PS51192"/>
    </source>
</evidence>
<name>C1MM09_MICPC</name>
<dbReference type="STRING" id="564608.C1MM09"/>
<feature type="domain" description="Helicase ATP-binding" evidence="7">
    <location>
        <begin position="125"/>
        <end position="309"/>
    </location>
</feature>
<dbReference type="GO" id="GO:0016787">
    <property type="term" value="F:hydrolase activity"/>
    <property type="evidence" value="ECO:0007669"/>
    <property type="project" value="UniProtKB-KW"/>
</dbReference>
<feature type="compositionally biased region" description="Low complexity" evidence="6">
    <location>
        <begin position="503"/>
        <end position="527"/>
    </location>
</feature>
<dbReference type="Pfam" id="PF00271">
    <property type="entry name" value="Helicase_C"/>
    <property type="match status" value="1"/>
</dbReference>
<evidence type="ECO:0000256" key="4">
    <source>
        <dbReference type="ARBA" id="ARBA00022840"/>
    </source>
</evidence>
<dbReference type="RefSeq" id="XP_003056857.1">
    <property type="nucleotide sequence ID" value="XM_003056811.1"/>
</dbReference>
<protein>
    <submittedName>
        <fullName evidence="10">Predicted protein</fullName>
    </submittedName>
</protein>
<dbReference type="InterPro" id="IPR011545">
    <property type="entry name" value="DEAD/DEAH_box_helicase_dom"/>
</dbReference>
<dbReference type="OrthoDB" id="10256233at2759"/>
<feature type="short sequence motif" description="Q motif" evidence="5">
    <location>
        <begin position="94"/>
        <end position="122"/>
    </location>
</feature>
<dbReference type="SUPFAM" id="SSF52540">
    <property type="entry name" value="P-loop containing nucleoside triphosphate hydrolases"/>
    <property type="match status" value="1"/>
</dbReference>
<evidence type="ECO:0000256" key="2">
    <source>
        <dbReference type="ARBA" id="ARBA00022801"/>
    </source>
</evidence>
<accession>C1MM09</accession>
<organism evidence="11">
    <name type="scientific">Micromonas pusilla (strain CCMP1545)</name>
    <name type="common">Picoplanktonic green alga</name>
    <dbReference type="NCBI Taxonomy" id="564608"/>
    <lineage>
        <taxon>Eukaryota</taxon>
        <taxon>Viridiplantae</taxon>
        <taxon>Chlorophyta</taxon>
        <taxon>Mamiellophyceae</taxon>
        <taxon>Mamiellales</taxon>
        <taxon>Mamiellaceae</taxon>
        <taxon>Micromonas</taxon>
    </lineage>
</organism>
<evidence type="ECO:0000259" key="8">
    <source>
        <dbReference type="PROSITE" id="PS51194"/>
    </source>
</evidence>
<evidence type="ECO:0000256" key="1">
    <source>
        <dbReference type="ARBA" id="ARBA00022741"/>
    </source>
</evidence>
<sequence length="533" mass="56036">MAAAFASATWATPGVRTARVLPRAVAARVAASATAPGRLRVHGGLAASAASFASSSSPFMARGARTRADAFAIAAKRMAKQTKSPNRRARAAAASFRETGLDDELCAATDALGLETPTDIQSVAIPRILRGGNYMIASHTGSGKTLTYLLPIIHRIRREENATVGGGRARPKRPRVLVVSPTRELAEQVAGVAKSLSHHARFSSALVIGGDKFATQRTQLDRSLDVVVGTPGRLVKHVKEGNMYLGRVTHVVLDEADTLFEAGFGDDIRVLLGPLQKKPEGKSCVIVSATMSDKVVKTIEEDLPGIEKIDTPSLHRAAPNLKHKFVDCPGSIDKMAVVTQLIEGDFRAGKKTMVFANTMPSCQAVEYALVEAGLPVVMYNGDMTSEKRAESMEAFVSGAAEDNSLVVMVCTDLAARGLDFGGDSKSKVDHVVNFDFPMNAVDYLHRSGRTARAGAPGKVTNLVAKKDRVLAGEIDVAVKLGNPLDGATSSKIRRGPSEEGGEARAAAGAAGRRAAAAAAGEGADAARPWVGNE</sequence>
<evidence type="ECO:0000313" key="10">
    <source>
        <dbReference type="EMBL" id="EEH58502.1"/>
    </source>
</evidence>
<evidence type="ECO:0000259" key="9">
    <source>
        <dbReference type="PROSITE" id="PS51195"/>
    </source>
</evidence>
<dbReference type="Pfam" id="PF00270">
    <property type="entry name" value="DEAD"/>
    <property type="match status" value="1"/>
</dbReference>
<proteinExistence type="predicted"/>
<feature type="region of interest" description="Disordered" evidence="6">
    <location>
        <begin position="485"/>
        <end position="533"/>
    </location>
</feature>
<evidence type="ECO:0000313" key="11">
    <source>
        <dbReference type="Proteomes" id="UP000001876"/>
    </source>
</evidence>
<reference evidence="10 11" key="1">
    <citation type="journal article" date="2009" name="Science">
        <title>Green evolution and dynamic adaptations revealed by genomes of the marine picoeukaryotes Micromonas.</title>
        <authorList>
            <person name="Worden A.Z."/>
            <person name="Lee J.H."/>
            <person name="Mock T."/>
            <person name="Rouze P."/>
            <person name="Simmons M.P."/>
            <person name="Aerts A.L."/>
            <person name="Allen A.E."/>
            <person name="Cuvelier M.L."/>
            <person name="Derelle E."/>
            <person name="Everett M.V."/>
            <person name="Foulon E."/>
            <person name="Grimwood J."/>
            <person name="Gundlach H."/>
            <person name="Henrissat B."/>
            <person name="Napoli C."/>
            <person name="McDonald S.M."/>
            <person name="Parker M.S."/>
            <person name="Rombauts S."/>
            <person name="Salamov A."/>
            <person name="Von Dassow P."/>
            <person name="Badger J.H."/>
            <person name="Coutinho P.M."/>
            <person name="Demir E."/>
            <person name="Dubchak I."/>
            <person name="Gentemann C."/>
            <person name="Eikrem W."/>
            <person name="Gready J.E."/>
            <person name="John U."/>
            <person name="Lanier W."/>
            <person name="Lindquist E.A."/>
            <person name="Lucas S."/>
            <person name="Mayer K.F."/>
            <person name="Moreau H."/>
            <person name="Not F."/>
            <person name="Otillar R."/>
            <person name="Panaud O."/>
            <person name="Pangilinan J."/>
            <person name="Paulsen I."/>
            <person name="Piegu B."/>
            <person name="Poliakov A."/>
            <person name="Robbens S."/>
            <person name="Schmutz J."/>
            <person name="Toulza E."/>
            <person name="Wyss T."/>
            <person name="Zelensky A."/>
            <person name="Zhou K."/>
            <person name="Armbrust E.V."/>
            <person name="Bhattacharya D."/>
            <person name="Goodenough U.W."/>
            <person name="Van de Peer Y."/>
            <person name="Grigoriev I.V."/>
        </authorList>
    </citation>
    <scope>NUCLEOTIDE SEQUENCE [LARGE SCALE GENOMIC DNA]</scope>
    <source>
        <strain evidence="10 11">CCMP1545</strain>
    </source>
</reference>
<dbReference type="SMART" id="SM00490">
    <property type="entry name" value="HELICc"/>
    <property type="match status" value="1"/>
</dbReference>
<feature type="domain" description="Helicase C-terminal" evidence="8">
    <location>
        <begin position="337"/>
        <end position="495"/>
    </location>
</feature>
<dbReference type="CDD" id="cd00268">
    <property type="entry name" value="DEADc"/>
    <property type="match status" value="1"/>
</dbReference>
<evidence type="ECO:0000256" key="6">
    <source>
        <dbReference type="SAM" id="MobiDB-lite"/>
    </source>
</evidence>
<feature type="domain" description="DEAD-box RNA helicase Q" evidence="9">
    <location>
        <begin position="94"/>
        <end position="122"/>
    </location>
</feature>
<dbReference type="InterPro" id="IPR027417">
    <property type="entry name" value="P-loop_NTPase"/>
</dbReference>
<keyword evidence="4" id="KW-0067">ATP-binding</keyword>
<dbReference type="SMART" id="SM00487">
    <property type="entry name" value="DEXDc"/>
    <property type="match status" value="1"/>
</dbReference>
<dbReference type="CDD" id="cd18787">
    <property type="entry name" value="SF2_C_DEAD"/>
    <property type="match status" value="1"/>
</dbReference>
<dbReference type="Proteomes" id="UP000001876">
    <property type="component" value="Unassembled WGS sequence"/>
</dbReference>
<dbReference type="KEGG" id="mpp:MICPUCDRAFT_56357"/>
<dbReference type="GO" id="GO:0005524">
    <property type="term" value="F:ATP binding"/>
    <property type="evidence" value="ECO:0007669"/>
    <property type="project" value="UniProtKB-KW"/>
</dbReference>
<dbReference type="PROSITE" id="PS51195">
    <property type="entry name" value="Q_MOTIF"/>
    <property type="match status" value="1"/>
</dbReference>
<keyword evidence="11" id="KW-1185">Reference proteome</keyword>
<dbReference type="OMA" id="NGDMLMK"/>